<evidence type="ECO:0000256" key="2">
    <source>
        <dbReference type="ARBA" id="ARBA00022737"/>
    </source>
</evidence>
<organism evidence="3 4">
    <name type="scientific">Saccharibacillus brassicae</name>
    <dbReference type="NCBI Taxonomy" id="2583377"/>
    <lineage>
        <taxon>Bacteria</taxon>
        <taxon>Bacillati</taxon>
        <taxon>Bacillota</taxon>
        <taxon>Bacilli</taxon>
        <taxon>Bacillales</taxon>
        <taxon>Paenibacillaceae</taxon>
        <taxon>Saccharibacillus</taxon>
    </lineage>
</organism>
<gene>
    <name evidence="3" type="ORF">FFV09_05785</name>
</gene>
<keyword evidence="1" id="KW-0433">Leucine-rich repeat</keyword>
<accession>A0A4Y6URZ8</accession>
<dbReference type="Proteomes" id="UP000316968">
    <property type="component" value="Chromosome"/>
</dbReference>
<name>A0A4Y6URZ8_SACBS</name>
<sequence>MLIYNDPKGEAYRKLIDYMSARAATFSLKGPRILKVKDPRDPPLPEWSILEQIQPYFAHEEVYHCENGYEDDEGIYQDCSYDDLFWHYRCCRETADFLKATTSHLFGWIHPELPEDLCFWDDDGNCLMHSMSHEDIAGMNATPEEAERLYHEIPGVFLIPHTPFRDPLQMLELTRHHRHDQLELMGPGAAEALERVDELPWLRTLEVHDETLEYLPDALFEVERLRSLILCMRNLNSIPAGIGRLRNLRGLEISNVPLLPDGVRSHKSTGCPPAWKLIPKEQLALRSLPPEIGQLKRLRSLSIHYTGLRELPAEFADLRNLRTLNLSDNLLIDERPELLRSMPKLKSVYTVRDSGIYSGPYSSHYFD</sequence>
<dbReference type="Gene3D" id="3.80.10.10">
    <property type="entry name" value="Ribonuclease Inhibitor"/>
    <property type="match status" value="1"/>
</dbReference>
<dbReference type="GO" id="GO:0005737">
    <property type="term" value="C:cytoplasm"/>
    <property type="evidence" value="ECO:0007669"/>
    <property type="project" value="TreeGrafter"/>
</dbReference>
<evidence type="ECO:0000313" key="3">
    <source>
        <dbReference type="EMBL" id="QDH20409.1"/>
    </source>
</evidence>
<dbReference type="EMBL" id="CP041217">
    <property type="protein sequence ID" value="QDH20409.1"/>
    <property type="molecule type" value="Genomic_DNA"/>
</dbReference>
<evidence type="ECO:0000313" key="4">
    <source>
        <dbReference type="Proteomes" id="UP000316968"/>
    </source>
</evidence>
<keyword evidence="2" id="KW-0677">Repeat</keyword>
<dbReference type="RefSeq" id="WP_141446898.1">
    <property type="nucleotide sequence ID" value="NZ_CP041217.1"/>
</dbReference>
<dbReference type="InterPro" id="IPR032675">
    <property type="entry name" value="LRR_dom_sf"/>
</dbReference>
<dbReference type="PANTHER" id="PTHR48051:SF1">
    <property type="entry name" value="RAS SUPPRESSOR PROTEIN 1"/>
    <property type="match status" value="1"/>
</dbReference>
<dbReference type="PANTHER" id="PTHR48051">
    <property type="match status" value="1"/>
</dbReference>
<keyword evidence="4" id="KW-1185">Reference proteome</keyword>
<dbReference type="InterPro" id="IPR050216">
    <property type="entry name" value="LRR_domain-containing"/>
</dbReference>
<dbReference type="OrthoDB" id="268235at2"/>
<dbReference type="KEGG" id="saca:FFV09_05785"/>
<proteinExistence type="predicted"/>
<dbReference type="AlphaFoldDB" id="A0A4Y6URZ8"/>
<reference evidence="3 4" key="1">
    <citation type="submission" date="2019-06" db="EMBL/GenBank/DDBJ databases">
        <title>Saccharibacillus brassicae sp. nov., an endophytic bacterium isolated from Chinese cabbage seeds (Brassica pekinensis).</title>
        <authorList>
            <person name="Jiang L."/>
            <person name="Lee J."/>
            <person name="Kim S.W."/>
        </authorList>
    </citation>
    <scope>NUCLEOTIDE SEQUENCE [LARGE SCALE GENOMIC DNA]</scope>
    <source>
        <strain evidence="4">KCTC 43072 / ATSA2</strain>
    </source>
</reference>
<dbReference type="SUPFAM" id="SSF52058">
    <property type="entry name" value="L domain-like"/>
    <property type="match status" value="1"/>
</dbReference>
<protein>
    <submittedName>
        <fullName evidence="3">Leucine-rich repeat domain-containing protein</fullName>
    </submittedName>
</protein>
<evidence type="ECO:0000256" key="1">
    <source>
        <dbReference type="ARBA" id="ARBA00022614"/>
    </source>
</evidence>